<sequence length="137" mass="14689">MLAASFWSLISPALEITEKIYGTLAFLPVVAGLAAGGFFVAGSEFFLAYFGVCAGGAGISDDSVKEKSSATVVETSTTYNFLRLNKNVAFFRENLRSPTSKNGQFGAGNAIFNDVSSLEMKKNTSSTFFFVGFRVVF</sequence>
<evidence type="ECO:0000313" key="3">
    <source>
        <dbReference type="WBParaSite" id="nRc.2.0.1.t10909-RA"/>
    </source>
</evidence>
<keyword evidence="1" id="KW-0812">Transmembrane</keyword>
<protein>
    <submittedName>
        <fullName evidence="3">Uncharacterized protein</fullName>
    </submittedName>
</protein>
<name>A0A915I9Q7_ROMCU</name>
<keyword evidence="1" id="KW-1133">Transmembrane helix</keyword>
<evidence type="ECO:0000256" key="1">
    <source>
        <dbReference type="SAM" id="Phobius"/>
    </source>
</evidence>
<accession>A0A915I9Q7</accession>
<evidence type="ECO:0000313" key="2">
    <source>
        <dbReference type="Proteomes" id="UP000887565"/>
    </source>
</evidence>
<dbReference type="Proteomes" id="UP000887565">
    <property type="component" value="Unplaced"/>
</dbReference>
<reference evidence="3" key="1">
    <citation type="submission" date="2022-11" db="UniProtKB">
        <authorList>
            <consortium name="WormBaseParasite"/>
        </authorList>
    </citation>
    <scope>IDENTIFICATION</scope>
</reference>
<proteinExistence type="predicted"/>
<organism evidence="2 3">
    <name type="scientific">Romanomermis culicivorax</name>
    <name type="common">Nematode worm</name>
    <dbReference type="NCBI Taxonomy" id="13658"/>
    <lineage>
        <taxon>Eukaryota</taxon>
        <taxon>Metazoa</taxon>
        <taxon>Ecdysozoa</taxon>
        <taxon>Nematoda</taxon>
        <taxon>Enoplea</taxon>
        <taxon>Dorylaimia</taxon>
        <taxon>Mermithida</taxon>
        <taxon>Mermithoidea</taxon>
        <taxon>Mermithidae</taxon>
        <taxon>Romanomermis</taxon>
    </lineage>
</organism>
<dbReference type="AlphaFoldDB" id="A0A915I9Q7"/>
<feature type="transmembrane region" description="Helical" evidence="1">
    <location>
        <begin position="20"/>
        <end position="41"/>
    </location>
</feature>
<keyword evidence="2" id="KW-1185">Reference proteome</keyword>
<keyword evidence="1" id="KW-0472">Membrane</keyword>
<dbReference type="WBParaSite" id="nRc.2.0.1.t10909-RA">
    <property type="protein sequence ID" value="nRc.2.0.1.t10909-RA"/>
    <property type="gene ID" value="nRc.2.0.1.g10909"/>
</dbReference>